<evidence type="ECO:0000256" key="15">
    <source>
        <dbReference type="ARBA" id="ARBA00048238"/>
    </source>
</evidence>
<dbReference type="Proteomes" id="UP000184603">
    <property type="component" value="Unassembled WGS sequence"/>
</dbReference>
<dbReference type="NCBIfam" id="TIGR00196">
    <property type="entry name" value="yjeF_cterm"/>
    <property type="match status" value="1"/>
</dbReference>
<dbReference type="InterPro" id="IPR030677">
    <property type="entry name" value="Nnr"/>
</dbReference>
<dbReference type="EC" id="5.1.99.6" evidence="19"/>
<dbReference type="NCBIfam" id="TIGR00197">
    <property type="entry name" value="yjeF_nterm"/>
    <property type="match status" value="1"/>
</dbReference>
<keyword evidence="13" id="KW-0511">Multifunctional enzyme</keyword>
<dbReference type="GO" id="GO:0046496">
    <property type="term" value="P:nicotinamide nucleotide metabolic process"/>
    <property type="evidence" value="ECO:0007669"/>
    <property type="project" value="UniProtKB-UniRule"/>
</dbReference>
<feature type="domain" description="YjeF N-terminal" evidence="21">
    <location>
        <begin position="9"/>
        <end position="232"/>
    </location>
</feature>
<dbReference type="PANTHER" id="PTHR12592">
    <property type="entry name" value="ATP-DEPENDENT (S)-NAD(P)H-HYDRATE DEHYDRATASE FAMILY MEMBER"/>
    <property type="match status" value="1"/>
</dbReference>
<feature type="binding site" evidence="18">
    <location>
        <position position="178"/>
    </location>
    <ligand>
        <name>K(+)</name>
        <dbReference type="ChEBI" id="CHEBI:29103"/>
    </ligand>
</feature>
<keyword evidence="5 18" id="KW-0479">Metal-binding</keyword>
<evidence type="ECO:0000256" key="11">
    <source>
        <dbReference type="ARBA" id="ARBA00023235"/>
    </source>
</evidence>
<feature type="binding site" evidence="17">
    <location>
        <position position="472"/>
    </location>
    <ligand>
        <name>(6S)-NADPHX</name>
        <dbReference type="ChEBI" id="CHEBI:64076"/>
    </ligand>
</feature>
<evidence type="ECO:0000256" key="19">
    <source>
        <dbReference type="PIRNR" id="PIRNR017184"/>
    </source>
</evidence>
<dbReference type="PROSITE" id="PS51385">
    <property type="entry name" value="YJEF_N"/>
    <property type="match status" value="1"/>
</dbReference>
<dbReference type="GO" id="GO:0110051">
    <property type="term" value="P:metabolite repair"/>
    <property type="evidence" value="ECO:0007669"/>
    <property type="project" value="TreeGrafter"/>
</dbReference>
<dbReference type="OrthoDB" id="9806925at2"/>
<dbReference type="GO" id="GO:0052856">
    <property type="term" value="F:NAD(P)HX epimerase activity"/>
    <property type="evidence" value="ECO:0007669"/>
    <property type="project" value="UniProtKB-UniRule"/>
</dbReference>
<evidence type="ECO:0000256" key="14">
    <source>
        <dbReference type="ARBA" id="ARBA00025153"/>
    </source>
</evidence>
<evidence type="ECO:0000256" key="16">
    <source>
        <dbReference type="ARBA" id="ARBA00049209"/>
    </source>
</evidence>
<evidence type="ECO:0000256" key="6">
    <source>
        <dbReference type="ARBA" id="ARBA00022741"/>
    </source>
</evidence>
<comment type="similarity">
    <text evidence="3 19">In the N-terminal section; belongs to the NnrE/AIBP family.</text>
</comment>
<comment type="function">
    <text evidence="14 19">Bifunctional enzyme that catalyzes the epimerization of the S- and R-forms of NAD(P)HX and the dehydration of the S-form of NAD(P)HX at the expense of ADP, which is converted to AMP. This allows the repair of both epimers of NAD(P)HX, a damaged form of NAD(P)H that is a result of enzymatic or heat-dependent hydration.</text>
</comment>
<dbReference type="PROSITE" id="PS51383">
    <property type="entry name" value="YJEF_C_3"/>
    <property type="match status" value="1"/>
</dbReference>
<comment type="function">
    <text evidence="18">Catalyzes the epimerization of the S- and R-forms of NAD(P)HX, a damaged form of NAD(P)H that is a result of enzymatic or heat-dependent hydration. This is a prerequisite for the S-specific NAD(P)H-hydrate dehydratase to allow the repair of both epimers of NAD(P)HX.</text>
</comment>
<dbReference type="GO" id="GO:0046872">
    <property type="term" value="F:metal ion binding"/>
    <property type="evidence" value="ECO:0007669"/>
    <property type="project" value="UniProtKB-UniRule"/>
</dbReference>
<dbReference type="GO" id="GO:0005524">
    <property type="term" value="F:ATP binding"/>
    <property type="evidence" value="ECO:0007669"/>
    <property type="project" value="UniProtKB-UniRule"/>
</dbReference>
<dbReference type="Gene3D" id="3.40.50.10260">
    <property type="entry name" value="YjeF N-terminal domain"/>
    <property type="match status" value="1"/>
</dbReference>
<dbReference type="Gene3D" id="3.40.1190.20">
    <property type="match status" value="1"/>
</dbReference>
<feature type="binding site" evidence="18">
    <location>
        <begin position="59"/>
        <end position="63"/>
    </location>
    <ligand>
        <name>(6S)-NADPHX</name>
        <dbReference type="ChEBI" id="CHEBI:64076"/>
    </ligand>
</feature>
<dbReference type="InterPro" id="IPR029056">
    <property type="entry name" value="Ribokinase-like"/>
</dbReference>
<keyword evidence="7 17" id="KW-0067">ATP-binding</keyword>
<keyword evidence="8 17" id="KW-0521">NADP</keyword>
<organism evidence="22 23">
    <name type="scientific">Desulfopila aestuarii DSM 18488</name>
    <dbReference type="NCBI Taxonomy" id="1121416"/>
    <lineage>
        <taxon>Bacteria</taxon>
        <taxon>Pseudomonadati</taxon>
        <taxon>Thermodesulfobacteriota</taxon>
        <taxon>Desulfobulbia</taxon>
        <taxon>Desulfobulbales</taxon>
        <taxon>Desulfocapsaceae</taxon>
        <taxon>Desulfopila</taxon>
    </lineage>
</organism>
<protein>
    <recommendedName>
        <fullName evidence="19">Bifunctional NAD(P)H-hydrate repair enzyme</fullName>
    </recommendedName>
    <alternativeName>
        <fullName evidence="19">Nicotinamide nucleotide repair protein</fullName>
    </alternativeName>
    <domain>
        <recommendedName>
            <fullName evidence="19">ADP-dependent (S)-NAD(P)H-hydrate dehydratase</fullName>
            <ecNumber evidence="19">4.2.1.136</ecNumber>
        </recommendedName>
        <alternativeName>
            <fullName evidence="19">ADP-dependent NAD(P)HX dehydratase</fullName>
        </alternativeName>
    </domain>
    <domain>
        <recommendedName>
            <fullName evidence="19">NAD(P)H-hydrate epimerase</fullName>
            <ecNumber evidence="19">5.1.99.6</ecNumber>
        </recommendedName>
    </domain>
</protein>
<comment type="catalytic activity">
    <reaction evidence="16 17 19">
        <text>(6S)-NADPHX + ADP = AMP + phosphate + NADPH + H(+)</text>
        <dbReference type="Rhea" id="RHEA:32235"/>
        <dbReference type="ChEBI" id="CHEBI:15378"/>
        <dbReference type="ChEBI" id="CHEBI:43474"/>
        <dbReference type="ChEBI" id="CHEBI:57783"/>
        <dbReference type="ChEBI" id="CHEBI:64076"/>
        <dbReference type="ChEBI" id="CHEBI:456215"/>
        <dbReference type="ChEBI" id="CHEBI:456216"/>
        <dbReference type="EC" id="4.2.1.136"/>
    </reaction>
</comment>
<dbReference type="SUPFAM" id="SSF64153">
    <property type="entry name" value="YjeF N-terminal domain-like"/>
    <property type="match status" value="1"/>
</dbReference>
<dbReference type="Pfam" id="PF03853">
    <property type="entry name" value="YjeF_N"/>
    <property type="match status" value="1"/>
</dbReference>
<dbReference type="HAMAP" id="MF_01965">
    <property type="entry name" value="NADHX_dehydratase"/>
    <property type="match status" value="1"/>
</dbReference>
<sequence>MKLPTAQEMQALDRCAIKDFGIPGVVLMENAGSGTVRMMERQLGPCINTFACILVGPGNNGGDGLVIGRHLYQLGCRPFFFLLVHPDKLTGDAAVNMNIIKNLKLPFHVIDSEVRVSTVPVLFKQIESQGLPCYAIVDAIFGIGLKREVEGHFAAAIETVNRRNFAHGVPVVAVDCPSGMDADTGKSMGICLKADFTATYGLAKPGHYLHDSRELTGKLEVIEIGIPLEAQERISISCELLDQGLIEHLTPVLRRKHSSHKGDHGHLLIAAGSTGKTGAAILSARGALRSGGGLVSLLIPHALNSIMESSLWEAMTIPLPKSDYMFTAADADTALKLAEGKQAAVIGPGIGTDTETADFTRKLYHKLPIPLVVDADALNILALNPKDIQKAEGLRIFTPHPGELSRLLGWSTTEIQENRLEAARQACARFNSSGSKHIIILKGAGTIVCQPGRRLMINTSGNPGMATGGMGDVLSGIIGSLLCQGCEPFEAAAAGVYLHGAAADSLYRNVRVGYTASEVADAVPATLKTLLARDDRFSRNRRSTDPDNE</sequence>
<evidence type="ECO:0000259" key="20">
    <source>
        <dbReference type="PROSITE" id="PS51383"/>
    </source>
</evidence>
<feature type="binding site" evidence="18">
    <location>
        <position position="175"/>
    </location>
    <ligand>
        <name>(6S)-NADPHX</name>
        <dbReference type="ChEBI" id="CHEBI:64076"/>
    </ligand>
</feature>
<dbReference type="PANTHER" id="PTHR12592:SF0">
    <property type="entry name" value="ATP-DEPENDENT (S)-NAD(P)H-HYDRATE DEHYDRATASE"/>
    <property type="match status" value="1"/>
</dbReference>
<dbReference type="InterPro" id="IPR000631">
    <property type="entry name" value="CARKD"/>
</dbReference>
<evidence type="ECO:0000256" key="17">
    <source>
        <dbReference type="HAMAP-Rule" id="MF_01965"/>
    </source>
</evidence>
<comment type="catalytic activity">
    <reaction evidence="15 17 19">
        <text>(6S)-NADHX + ADP = AMP + phosphate + NADH + H(+)</text>
        <dbReference type="Rhea" id="RHEA:32223"/>
        <dbReference type="ChEBI" id="CHEBI:15378"/>
        <dbReference type="ChEBI" id="CHEBI:43474"/>
        <dbReference type="ChEBI" id="CHEBI:57945"/>
        <dbReference type="ChEBI" id="CHEBI:64074"/>
        <dbReference type="ChEBI" id="CHEBI:456215"/>
        <dbReference type="ChEBI" id="CHEBI:456216"/>
        <dbReference type="EC" id="4.2.1.136"/>
    </reaction>
</comment>
<keyword evidence="10 17" id="KW-0520">NAD</keyword>
<evidence type="ECO:0000313" key="22">
    <source>
        <dbReference type="EMBL" id="SHO46913.1"/>
    </source>
</evidence>
<dbReference type="STRING" id="1121416.SAMN02745220_01691"/>
<comment type="caution">
    <text evidence="18">Lacks conserved residue(s) required for the propagation of feature annotation.</text>
</comment>
<feature type="domain" description="YjeF C-terminal" evidence="20">
    <location>
        <begin position="244"/>
        <end position="530"/>
    </location>
</feature>
<comment type="cofactor">
    <cofactor evidence="18 19">
        <name>K(+)</name>
        <dbReference type="ChEBI" id="CHEBI:29103"/>
    </cofactor>
    <text evidence="18 19">Binds 1 potassium ion per subunit.</text>
</comment>
<keyword evidence="11 18" id="KW-0413">Isomerase</keyword>
<feature type="binding site" evidence="18">
    <location>
        <begin position="142"/>
        <end position="148"/>
    </location>
    <ligand>
        <name>(6S)-NADPHX</name>
        <dbReference type="ChEBI" id="CHEBI:64076"/>
    </ligand>
</feature>
<name>A0A1M7Y3V9_9BACT</name>
<evidence type="ECO:0000256" key="4">
    <source>
        <dbReference type="ARBA" id="ARBA00009524"/>
    </source>
</evidence>
<dbReference type="GO" id="GO:0052855">
    <property type="term" value="F:ADP-dependent NAD(P)H-hydrate dehydratase activity"/>
    <property type="evidence" value="ECO:0007669"/>
    <property type="project" value="UniProtKB-UniRule"/>
</dbReference>
<reference evidence="22 23" key="1">
    <citation type="submission" date="2016-12" db="EMBL/GenBank/DDBJ databases">
        <authorList>
            <person name="Song W.-J."/>
            <person name="Kurnit D.M."/>
        </authorList>
    </citation>
    <scope>NUCLEOTIDE SEQUENCE [LARGE SCALE GENOMIC DNA]</scope>
    <source>
        <strain evidence="22 23">DSM 18488</strain>
    </source>
</reference>
<gene>
    <name evidence="18" type="primary">nnrE</name>
    <name evidence="17" type="synonym">nnrD</name>
    <name evidence="22" type="ORF">SAMN02745220_01691</name>
</gene>
<feature type="binding site" evidence="17">
    <location>
        <begin position="442"/>
        <end position="446"/>
    </location>
    <ligand>
        <name>AMP</name>
        <dbReference type="ChEBI" id="CHEBI:456215"/>
    </ligand>
</feature>
<evidence type="ECO:0000256" key="2">
    <source>
        <dbReference type="ARBA" id="ARBA00000909"/>
    </source>
</evidence>
<dbReference type="EC" id="4.2.1.136" evidence="19"/>
<comment type="similarity">
    <text evidence="4 19">In the C-terminal section; belongs to the NnrD/CARKD family.</text>
</comment>
<dbReference type="RefSeq" id="WP_073613003.1">
    <property type="nucleotide sequence ID" value="NZ_FRFE01000006.1"/>
</dbReference>
<dbReference type="EMBL" id="FRFE01000006">
    <property type="protein sequence ID" value="SHO46913.1"/>
    <property type="molecule type" value="Genomic_DNA"/>
</dbReference>
<evidence type="ECO:0000256" key="13">
    <source>
        <dbReference type="ARBA" id="ARBA00023268"/>
    </source>
</evidence>
<evidence type="ECO:0000313" key="23">
    <source>
        <dbReference type="Proteomes" id="UP000184603"/>
    </source>
</evidence>
<feature type="binding site" evidence="18">
    <location>
        <position position="138"/>
    </location>
    <ligand>
        <name>K(+)</name>
        <dbReference type="ChEBI" id="CHEBI:29103"/>
    </ligand>
</feature>
<keyword evidence="12 17" id="KW-0456">Lyase</keyword>
<comment type="similarity">
    <text evidence="17">Belongs to the NnrD/CARKD family.</text>
</comment>
<feature type="binding site" evidence="17">
    <location>
        <position position="349"/>
    </location>
    <ligand>
        <name>(6S)-NADPHX</name>
        <dbReference type="ChEBI" id="CHEBI:64076"/>
    </ligand>
</feature>
<dbReference type="HAMAP" id="MF_01966">
    <property type="entry name" value="NADHX_epimerase"/>
    <property type="match status" value="1"/>
</dbReference>
<dbReference type="InterPro" id="IPR017953">
    <property type="entry name" value="Carbohydrate_kinase_pred_CS"/>
</dbReference>
<evidence type="ECO:0000256" key="3">
    <source>
        <dbReference type="ARBA" id="ARBA00006001"/>
    </source>
</evidence>
<keyword evidence="9 18" id="KW-0630">Potassium</keyword>
<dbReference type="PIRSF" id="PIRSF017184">
    <property type="entry name" value="Nnr"/>
    <property type="match status" value="1"/>
</dbReference>
<comment type="cofactor">
    <cofactor evidence="17">
        <name>Mg(2+)</name>
        <dbReference type="ChEBI" id="CHEBI:18420"/>
    </cofactor>
</comment>
<accession>A0A1M7Y3V9</accession>
<keyword evidence="23" id="KW-1185">Reference proteome</keyword>
<evidence type="ECO:0000259" key="21">
    <source>
        <dbReference type="PROSITE" id="PS51385"/>
    </source>
</evidence>
<feature type="binding site" evidence="17">
    <location>
        <position position="471"/>
    </location>
    <ligand>
        <name>AMP</name>
        <dbReference type="ChEBI" id="CHEBI:456215"/>
    </ligand>
</feature>
<evidence type="ECO:0000256" key="12">
    <source>
        <dbReference type="ARBA" id="ARBA00023239"/>
    </source>
</evidence>
<dbReference type="CDD" id="cd01171">
    <property type="entry name" value="YXKO-related"/>
    <property type="match status" value="1"/>
</dbReference>
<dbReference type="InterPro" id="IPR004443">
    <property type="entry name" value="YjeF_N_dom"/>
</dbReference>
<evidence type="ECO:0000256" key="1">
    <source>
        <dbReference type="ARBA" id="ARBA00000013"/>
    </source>
</evidence>
<comment type="catalytic activity">
    <reaction evidence="1 18 19">
        <text>(6R)-NADHX = (6S)-NADHX</text>
        <dbReference type="Rhea" id="RHEA:32215"/>
        <dbReference type="ChEBI" id="CHEBI:64074"/>
        <dbReference type="ChEBI" id="CHEBI:64075"/>
        <dbReference type="EC" id="5.1.99.6"/>
    </reaction>
</comment>
<dbReference type="PROSITE" id="PS01050">
    <property type="entry name" value="YJEF_C_2"/>
    <property type="match status" value="1"/>
</dbReference>
<proteinExistence type="inferred from homology"/>
<evidence type="ECO:0000256" key="10">
    <source>
        <dbReference type="ARBA" id="ARBA00023027"/>
    </source>
</evidence>
<evidence type="ECO:0000256" key="9">
    <source>
        <dbReference type="ARBA" id="ARBA00022958"/>
    </source>
</evidence>
<feature type="binding site" evidence="17">
    <location>
        <position position="400"/>
    </location>
    <ligand>
        <name>(6S)-NADPHX</name>
        <dbReference type="ChEBI" id="CHEBI:64076"/>
    </ligand>
</feature>
<comment type="function">
    <text evidence="17">Catalyzes the dehydration of the S-form of NAD(P)HX at the expense of ADP, which is converted to AMP. Together with NAD(P)HX epimerase, which catalyzes the epimerization of the S- and R-forms, the enzyme allows the repair of both epimers of NAD(P)HX, a damaged form of NAD(P)H that is a result of enzymatic or heat-dependent hydration.</text>
</comment>
<dbReference type="InterPro" id="IPR036652">
    <property type="entry name" value="YjeF_N_dom_sf"/>
</dbReference>
<evidence type="ECO:0000256" key="5">
    <source>
        <dbReference type="ARBA" id="ARBA00022723"/>
    </source>
</evidence>
<evidence type="ECO:0000256" key="8">
    <source>
        <dbReference type="ARBA" id="ARBA00022857"/>
    </source>
</evidence>
<evidence type="ECO:0000256" key="18">
    <source>
        <dbReference type="HAMAP-Rule" id="MF_01966"/>
    </source>
</evidence>
<dbReference type="SUPFAM" id="SSF53613">
    <property type="entry name" value="Ribokinase-like"/>
    <property type="match status" value="1"/>
</dbReference>
<feature type="binding site" evidence="17">
    <location>
        <position position="279"/>
    </location>
    <ligand>
        <name>(6S)-NADPHX</name>
        <dbReference type="ChEBI" id="CHEBI:64076"/>
    </ligand>
</feature>
<evidence type="ECO:0000256" key="7">
    <source>
        <dbReference type="ARBA" id="ARBA00022840"/>
    </source>
</evidence>
<feature type="binding site" evidence="18">
    <location>
        <position position="60"/>
    </location>
    <ligand>
        <name>K(+)</name>
        <dbReference type="ChEBI" id="CHEBI:29103"/>
    </ligand>
</feature>
<comment type="similarity">
    <text evidence="18">Belongs to the NnrE/AIBP family.</text>
</comment>
<keyword evidence="6 17" id="KW-0547">Nucleotide-binding</keyword>
<comment type="subunit">
    <text evidence="17">Homotetramer.</text>
</comment>
<dbReference type="AlphaFoldDB" id="A0A1M7Y3V9"/>
<comment type="catalytic activity">
    <reaction evidence="2 18 19">
        <text>(6R)-NADPHX = (6S)-NADPHX</text>
        <dbReference type="Rhea" id="RHEA:32227"/>
        <dbReference type="ChEBI" id="CHEBI:64076"/>
        <dbReference type="ChEBI" id="CHEBI:64077"/>
        <dbReference type="EC" id="5.1.99.6"/>
    </reaction>
</comment>
<dbReference type="Pfam" id="PF01256">
    <property type="entry name" value="Carb_kinase"/>
    <property type="match status" value="1"/>
</dbReference>